<sequence length="717" mass="80955">MINIGIIRYPGSNCDIETKKYFTFNNTNCFYIWHKEDNVNILNDLHLLVLPGGFAFGDRIYNKATDKYTISPGTMALNSPVAEIIRKAAEKNIPILGICNGFQILTQMNLLPGYLNFNKCKHFVCKNVECFVRYNNKSHKTKLYIANSYGKYLNADPLTDEFSYFLKYKDDRIAGVCNLTKKIFGMMPHPERNNYDFKHLLFEMLFDNNLPIYLNFKTQLYFDKVIKDLMFSEHISYKTTRKYLKNLHTEEPWVVQGPGENAGIVDIGKSDDGTEYCIAIRIESHNHPTFIDPFEGAATGVGGILRDIFTMGARPIGIMDFLRFGTDQNSADLLEKAIDGISYYGNCVGVPNIGGNLKLHSSFNYNPLVNVCALGIVKKNNIIYGNALKENSCLVYVGSKTGNEGINGAAMASNNFNDNKITDELKSNVQKSDPFLEKLLLEACCEISELKLAEGMQDMGAGGLLCATMEVINRGREKTSSNMGCIIDLNLVPKKYKMEYSNVLISESQERMLIVCTPNNLEKVASIFRKWDLEYAVIGKTTMDGKYHVYNDTKQLYSESFNKFKDVNDYTNIPNDIISYKNETTPIKVNMGHLWKKYDSTVGGRTIKGPDQPGQFAILDIYEVNKQLILTWGESFDEAYKMMKKFEGVKPLCIVNCLNFGDPKYNLKDFKKNIDDMANNCNLYNVPVVGGNVSLYNTTGGESIYPTPIIVMMGITN</sequence>
<dbReference type="Gene3D" id="3.40.50.880">
    <property type="match status" value="1"/>
</dbReference>
<protein>
    <submittedName>
        <fullName evidence="4">Uncharacterized protein</fullName>
    </submittedName>
</protein>
<organism evidence="4">
    <name type="scientific">viral metagenome</name>
    <dbReference type="NCBI Taxonomy" id="1070528"/>
    <lineage>
        <taxon>unclassified sequences</taxon>
        <taxon>metagenomes</taxon>
        <taxon>organismal metagenomes</taxon>
    </lineage>
</organism>
<dbReference type="Pfam" id="PF02769">
    <property type="entry name" value="AIRS_C"/>
    <property type="match status" value="1"/>
</dbReference>
<feature type="domain" description="PurM-like N-terminal" evidence="2">
    <location>
        <begin position="648"/>
        <end position="715"/>
    </location>
</feature>
<feature type="domain" description="PurM-like N-terminal" evidence="2">
    <location>
        <begin position="259"/>
        <end position="377"/>
    </location>
</feature>
<dbReference type="SUPFAM" id="SSF52317">
    <property type="entry name" value="Class I glutamine amidotransferase-like"/>
    <property type="match status" value="1"/>
</dbReference>
<dbReference type="InterPro" id="IPR036921">
    <property type="entry name" value="PurM-like_N_sf"/>
</dbReference>
<dbReference type="Pfam" id="PF00586">
    <property type="entry name" value="AIRS"/>
    <property type="match status" value="2"/>
</dbReference>
<dbReference type="InterPro" id="IPR036676">
    <property type="entry name" value="PurM-like_C_sf"/>
</dbReference>
<dbReference type="PANTHER" id="PTHR43555:SF1">
    <property type="entry name" value="PHOSPHORIBOSYLFORMYLGLYCINAMIDINE SYNTHASE SUBUNIT PURL"/>
    <property type="match status" value="1"/>
</dbReference>
<dbReference type="InterPro" id="IPR010918">
    <property type="entry name" value="PurM-like_C_dom"/>
</dbReference>
<dbReference type="Pfam" id="PF13507">
    <property type="entry name" value="GATase_5"/>
    <property type="match status" value="1"/>
</dbReference>
<evidence type="ECO:0000313" key="4">
    <source>
        <dbReference type="EMBL" id="QHT05931.1"/>
    </source>
</evidence>
<dbReference type="HAMAP" id="MF_00420">
    <property type="entry name" value="PurL_2"/>
    <property type="match status" value="1"/>
</dbReference>
<dbReference type="SUPFAM" id="SSF55326">
    <property type="entry name" value="PurM N-terminal domain-like"/>
    <property type="match status" value="2"/>
</dbReference>
<dbReference type="AlphaFoldDB" id="A0A6C0CN88"/>
<accession>A0A6C0CN88</accession>
<dbReference type="CDD" id="cd02203">
    <property type="entry name" value="PurL_repeat1"/>
    <property type="match status" value="1"/>
</dbReference>
<dbReference type="SUPFAM" id="SSF56042">
    <property type="entry name" value="PurM C-terminal domain-like"/>
    <property type="match status" value="1"/>
</dbReference>
<dbReference type="SMART" id="SM01211">
    <property type="entry name" value="GATase_5"/>
    <property type="match status" value="1"/>
</dbReference>
<dbReference type="EMBL" id="MN739461">
    <property type="protein sequence ID" value="QHT05931.1"/>
    <property type="molecule type" value="Genomic_DNA"/>
</dbReference>
<dbReference type="Gene3D" id="3.30.1330.10">
    <property type="entry name" value="PurM-like, N-terminal domain"/>
    <property type="match status" value="2"/>
</dbReference>
<dbReference type="GO" id="GO:0006189">
    <property type="term" value="P:'de novo' IMP biosynthetic process"/>
    <property type="evidence" value="ECO:0007669"/>
    <property type="project" value="InterPro"/>
</dbReference>
<proteinExistence type="inferred from homology"/>
<dbReference type="InterPro" id="IPR029062">
    <property type="entry name" value="Class_I_gatase-like"/>
</dbReference>
<dbReference type="InterPro" id="IPR010074">
    <property type="entry name" value="PRibForGlyAmidine_synth_PurL"/>
</dbReference>
<evidence type="ECO:0000259" key="2">
    <source>
        <dbReference type="Pfam" id="PF00586"/>
    </source>
</evidence>
<dbReference type="PROSITE" id="PS51273">
    <property type="entry name" value="GATASE_TYPE_1"/>
    <property type="match status" value="1"/>
</dbReference>
<reference evidence="4" key="1">
    <citation type="journal article" date="2020" name="Nature">
        <title>Giant virus diversity and host interactions through global metagenomics.</title>
        <authorList>
            <person name="Schulz F."/>
            <person name="Roux S."/>
            <person name="Paez-Espino D."/>
            <person name="Jungbluth S."/>
            <person name="Walsh D.A."/>
            <person name="Denef V.J."/>
            <person name="McMahon K.D."/>
            <person name="Konstantinidis K.T."/>
            <person name="Eloe-Fadrosh E.A."/>
            <person name="Kyrpides N.C."/>
            <person name="Woyke T."/>
        </authorList>
    </citation>
    <scope>NUCLEOTIDE SEQUENCE</scope>
    <source>
        <strain evidence="4">GVMAG-M-3300021425-14</strain>
    </source>
</reference>
<feature type="domain" description="PurM-like C-terminal" evidence="3">
    <location>
        <begin position="391"/>
        <end position="549"/>
    </location>
</feature>
<keyword evidence="1" id="KW-0963">Cytoplasm</keyword>
<evidence type="ECO:0000259" key="3">
    <source>
        <dbReference type="Pfam" id="PF02769"/>
    </source>
</evidence>
<evidence type="ECO:0000256" key="1">
    <source>
        <dbReference type="ARBA" id="ARBA00022490"/>
    </source>
</evidence>
<dbReference type="PANTHER" id="PTHR43555">
    <property type="entry name" value="PHOSPHORIBOSYLFORMYLGLYCINAMIDINE SYNTHASE SUBUNIT PURL"/>
    <property type="match status" value="1"/>
</dbReference>
<dbReference type="Gene3D" id="3.90.650.10">
    <property type="entry name" value="PurM-like C-terminal domain"/>
    <property type="match status" value="1"/>
</dbReference>
<dbReference type="InterPro" id="IPR016188">
    <property type="entry name" value="PurM-like_N"/>
</dbReference>
<name>A0A6C0CN88_9ZZZZ</name>
<dbReference type="GO" id="GO:0004642">
    <property type="term" value="F:phosphoribosylformylglycinamidine synthase activity"/>
    <property type="evidence" value="ECO:0007669"/>
    <property type="project" value="InterPro"/>
</dbReference>